<evidence type="ECO:0000256" key="4">
    <source>
        <dbReference type="ARBA" id="ARBA00022741"/>
    </source>
</evidence>
<keyword evidence="2 7" id="KW-0808">Transferase</keyword>
<dbReference type="Proteomes" id="UP000034273">
    <property type="component" value="Unassembled WGS sequence"/>
</dbReference>
<comment type="similarity">
    <text evidence="1 7">Belongs to the thymidylate kinase family.</text>
</comment>
<dbReference type="GO" id="GO:0004798">
    <property type="term" value="F:dTMP kinase activity"/>
    <property type="evidence" value="ECO:0007669"/>
    <property type="project" value="UniProtKB-UniRule"/>
</dbReference>
<evidence type="ECO:0000256" key="6">
    <source>
        <dbReference type="ARBA" id="ARBA00022840"/>
    </source>
</evidence>
<dbReference type="HAMAP" id="MF_00165">
    <property type="entry name" value="Thymidylate_kinase"/>
    <property type="match status" value="1"/>
</dbReference>
<protein>
    <recommendedName>
        <fullName evidence="7">Thymidylate kinase</fullName>
        <ecNumber evidence="7">2.7.4.9</ecNumber>
    </recommendedName>
    <alternativeName>
        <fullName evidence="7">dTMP kinase</fullName>
    </alternativeName>
</protein>
<feature type="domain" description="Thymidylate kinase-like" evidence="8">
    <location>
        <begin position="10"/>
        <end position="207"/>
    </location>
</feature>
<organism evidence="9 10">
    <name type="scientific">Candidatus Kaiserbacteria bacterium GW2011_GWA2_52_12</name>
    <dbReference type="NCBI Taxonomy" id="1618671"/>
    <lineage>
        <taxon>Bacteria</taxon>
        <taxon>Candidatus Kaiseribacteriota</taxon>
    </lineage>
</organism>
<keyword evidence="6 7" id="KW-0067">ATP-binding</keyword>
<dbReference type="GO" id="GO:0006227">
    <property type="term" value="P:dUDP biosynthetic process"/>
    <property type="evidence" value="ECO:0007669"/>
    <property type="project" value="TreeGrafter"/>
</dbReference>
<comment type="function">
    <text evidence="7">Phosphorylation of dTMP to form dTDP in both de novo and salvage pathways of dTTP synthesis.</text>
</comment>
<comment type="caution">
    <text evidence="9">The sequence shown here is derived from an EMBL/GenBank/DDBJ whole genome shotgun (WGS) entry which is preliminary data.</text>
</comment>
<comment type="caution">
    <text evidence="7">Lacks conserved residue(s) required for the propagation of feature annotation.</text>
</comment>
<gene>
    <name evidence="7" type="primary">tmk</name>
    <name evidence="9" type="ORF">UY67_C0021G0007</name>
</gene>
<dbReference type="GO" id="GO:0005829">
    <property type="term" value="C:cytosol"/>
    <property type="evidence" value="ECO:0007669"/>
    <property type="project" value="TreeGrafter"/>
</dbReference>
<keyword evidence="4 7" id="KW-0547">Nucleotide-binding</keyword>
<keyword evidence="5 7" id="KW-0418">Kinase</keyword>
<dbReference type="PANTHER" id="PTHR10344">
    <property type="entry name" value="THYMIDYLATE KINASE"/>
    <property type="match status" value="1"/>
</dbReference>
<reference evidence="9 10" key="1">
    <citation type="journal article" date="2015" name="Nature">
        <title>rRNA introns, odd ribosomes, and small enigmatic genomes across a large radiation of phyla.</title>
        <authorList>
            <person name="Brown C.T."/>
            <person name="Hug L.A."/>
            <person name="Thomas B.C."/>
            <person name="Sharon I."/>
            <person name="Castelle C.J."/>
            <person name="Singh A."/>
            <person name="Wilkins M.J."/>
            <person name="Williams K.H."/>
            <person name="Banfield J.F."/>
        </authorList>
    </citation>
    <scope>NUCLEOTIDE SEQUENCE [LARGE SCALE GENOMIC DNA]</scope>
</reference>
<dbReference type="EC" id="2.7.4.9" evidence="7"/>
<proteinExistence type="inferred from homology"/>
<dbReference type="InterPro" id="IPR018094">
    <property type="entry name" value="Thymidylate_kinase"/>
</dbReference>
<dbReference type="CDD" id="cd01672">
    <property type="entry name" value="TMPK"/>
    <property type="match status" value="1"/>
</dbReference>
<dbReference type="InterPro" id="IPR039430">
    <property type="entry name" value="Thymidylate_kin-like_dom"/>
</dbReference>
<comment type="catalytic activity">
    <reaction evidence="7">
        <text>dTMP + ATP = dTDP + ADP</text>
        <dbReference type="Rhea" id="RHEA:13517"/>
        <dbReference type="ChEBI" id="CHEBI:30616"/>
        <dbReference type="ChEBI" id="CHEBI:58369"/>
        <dbReference type="ChEBI" id="CHEBI:63528"/>
        <dbReference type="ChEBI" id="CHEBI:456216"/>
        <dbReference type="EC" id="2.7.4.9"/>
    </reaction>
</comment>
<evidence type="ECO:0000313" key="10">
    <source>
        <dbReference type="Proteomes" id="UP000034273"/>
    </source>
</evidence>
<dbReference type="InterPro" id="IPR027417">
    <property type="entry name" value="P-loop_NTPase"/>
</dbReference>
<dbReference type="AlphaFoldDB" id="A0A0G1WY31"/>
<dbReference type="Pfam" id="PF02223">
    <property type="entry name" value="Thymidylate_kin"/>
    <property type="match status" value="1"/>
</dbReference>
<evidence type="ECO:0000256" key="1">
    <source>
        <dbReference type="ARBA" id="ARBA00009776"/>
    </source>
</evidence>
<dbReference type="EMBL" id="LCQW01000021">
    <property type="protein sequence ID" value="KKW23500.1"/>
    <property type="molecule type" value="Genomic_DNA"/>
</dbReference>
<dbReference type="SUPFAM" id="SSF52540">
    <property type="entry name" value="P-loop containing nucleoside triphosphate hydrolases"/>
    <property type="match status" value="1"/>
</dbReference>
<name>A0A0G1WY31_9BACT</name>
<keyword evidence="3 7" id="KW-0545">Nucleotide biosynthesis</keyword>
<evidence type="ECO:0000256" key="5">
    <source>
        <dbReference type="ARBA" id="ARBA00022777"/>
    </source>
</evidence>
<dbReference type="GO" id="GO:0006235">
    <property type="term" value="P:dTTP biosynthetic process"/>
    <property type="evidence" value="ECO:0007669"/>
    <property type="project" value="UniProtKB-UniRule"/>
</dbReference>
<evidence type="ECO:0000256" key="7">
    <source>
        <dbReference type="HAMAP-Rule" id="MF_00165"/>
    </source>
</evidence>
<dbReference type="STRING" id="1618671.UY67_C0021G0007"/>
<dbReference type="GO" id="GO:0005524">
    <property type="term" value="F:ATP binding"/>
    <property type="evidence" value="ECO:0007669"/>
    <property type="project" value="UniProtKB-UniRule"/>
</dbReference>
<accession>A0A0G1WY31</accession>
<evidence type="ECO:0000313" key="9">
    <source>
        <dbReference type="EMBL" id="KKW23500.1"/>
    </source>
</evidence>
<dbReference type="PATRIC" id="fig|1618671.3.peg.712"/>
<dbReference type="GO" id="GO:0004550">
    <property type="term" value="F:nucleoside diphosphate kinase activity"/>
    <property type="evidence" value="ECO:0007669"/>
    <property type="project" value="TreeGrafter"/>
</dbReference>
<sequence length="231" mass="26439">MDKRGKLIVIDGSDGSGKATQTKLLYQRLKKEGIRVHTLDFPRYEDNMMGKLIGECIAGAHGDFLHSDPYVASVLYAADRFESKTQIQEWLFDGHIVVLDRFVSANQIHQGGKIAHPKKRKTFLKWLERMEYGVFGLPKPDFTIYLCMPIGFSIQLLQNSAPKKRGYLKKGAKDTVEMDIQYMKNAQKSAELLMKENRSWHKIVCAEGNTILPREVIHEKVYACAKKHIRV</sequence>
<evidence type="ECO:0000259" key="8">
    <source>
        <dbReference type="Pfam" id="PF02223"/>
    </source>
</evidence>
<dbReference type="GO" id="GO:0006233">
    <property type="term" value="P:dTDP biosynthetic process"/>
    <property type="evidence" value="ECO:0007669"/>
    <property type="project" value="InterPro"/>
</dbReference>
<evidence type="ECO:0000256" key="3">
    <source>
        <dbReference type="ARBA" id="ARBA00022727"/>
    </source>
</evidence>
<evidence type="ECO:0000256" key="2">
    <source>
        <dbReference type="ARBA" id="ARBA00022679"/>
    </source>
</evidence>
<dbReference type="PANTHER" id="PTHR10344:SF1">
    <property type="entry name" value="THYMIDYLATE KINASE"/>
    <property type="match status" value="1"/>
</dbReference>
<dbReference type="Gene3D" id="3.40.50.300">
    <property type="entry name" value="P-loop containing nucleotide triphosphate hydrolases"/>
    <property type="match status" value="1"/>
</dbReference>